<dbReference type="EMBL" id="AMXE01000017">
    <property type="protein sequence ID" value="ENO89265.1"/>
    <property type="molecule type" value="Genomic_DNA"/>
</dbReference>
<proteinExistence type="predicted"/>
<evidence type="ECO:0008006" key="3">
    <source>
        <dbReference type="Google" id="ProtNLM"/>
    </source>
</evidence>
<reference evidence="1 2" key="1">
    <citation type="submission" date="2012-09" db="EMBL/GenBank/DDBJ databases">
        <title>Draft Genome Sequences of 6 Strains from Genus Thauera.</title>
        <authorList>
            <person name="Liu B."/>
            <person name="Shapleigh J.P."/>
            <person name="Frostegard A.H."/>
        </authorList>
    </citation>
    <scope>NUCLEOTIDE SEQUENCE [LARGE SCALE GENOMIC DNA]</scope>
    <source>
        <strain evidence="2">47Lol / DSM 12138</strain>
    </source>
</reference>
<comment type="caution">
    <text evidence="1">The sequence shown here is derived from an EMBL/GenBank/DDBJ whole genome shotgun (WGS) entry which is preliminary data.</text>
</comment>
<dbReference type="Gene3D" id="3.10.450.50">
    <property type="match status" value="1"/>
</dbReference>
<dbReference type="Proteomes" id="UP000013232">
    <property type="component" value="Unassembled WGS sequence"/>
</dbReference>
<keyword evidence="2" id="KW-1185">Reference proteome</keyword>
<evidence type="ECO:0000313" key="2">
    <source>
        <dbReference type="Proteomes" id="UP000013232"/>
    </source>
</evidence>
<dbReference type="eggNOG" id="COG5485">
    <property type="taxonomic scope" value="Bacteria"/>
</dbReference>
<sequence length="161" mass="17624">MPFSSGGANPAIAADIRADGQYVLNEDRAKSLIGPFYKALTAKSEKEVEEHLTSVTSLGWTSCATNDSCEDRKSVISRWSRRVHAVPDMKWEFKEIIVTGNKIIVRGEGTGTPSGDFLGVPYSGRSFRILAIDVHTVEQGLLSSIFHVEDWAGAARQLRGQ</sequence>
<dbReference type="InterPro" id="IPR009959">
    <property type="entry name" value="Cyclase_SnoaL-like"/>
</dbReference>
<protein>
    <recommendedName>
        <fullName evidence="3">SnoaL-like polyketide cyclase</fullName>
    </recommendedName>
</protein>
<dbReference type="SUPFAM" id="SSF54427">
    <property type="entry name" value="NTF2-like"/>
    <property type="match status" value="1"/>
</dbReference>
<evidence type="ECO:0000313" key="1">
    <source>
        <dbReference type="EMBL" id="ENO89265.1"/>
    </source>
</evidence>
<accession>N6YCM3</accession>
<name>N6YCM3_THAL4</name>
<dbReference type="InterPro" id="IPR032710">
    <property type="entry name" value="NTF2-like_dom_sf"/>
</dbReference>
<dbReference type="Pfam" id="PF07366">
    <property type="entry name" value="SnoaL"/>
    <property type="match status" value="1"/>
</dbReference>
<dbReference type="GO" id="GO:0030638">
    <property type="term" value="P:polyketide metabolic process"/>
    <property type="evidence" value="ECO:0007669"/>
    <property type="project" value="InterPro"/>
</dbReference>
<dbReference type="AlphaFoldDB" id="N6YCM3"/>
<gene>
    <name evidence="1" type="ORF">C666_06775</name>
</gene>
<organism evidence="1 2">
    <name type="scientific">Thauera linaloolentis (strain DSM 12138 / JCM 21573 / CCUG 41526 / CIP 105981 / IAM 15112 / NBRC 102519 / 47Lol)</name>
    <dbReference type="NCBI Taxonomy" id="1123367"/>
    <lineage>
        <taxon>Bacteria</taxon>
        <taxon>Pseudomonadati</taxon>
        <taxon>Pseudomonadota</taxon>
        <taxon>Betaproteobacteria</taxon>
        <taxon>Rhodocyclales</taxon>
        <taxon>Zoogloeaceae</taxon>
        <taxon>Thauera</taxon>
    </lineage>
</organism>